<evidence type="ECO:0000313" key="2">
    <source>
        <dbReference type="Proteomes" id="UP001642484"/>
    </source>
</evidence>
<protein>
    <recommendedName>
        <fullName evidence="3">Phospholipid scramblase</fullName>
    </recommendedName>
</protein>
<organism evidence="1 2">
    <name type="scientific">Durusdinium trenchii</name>
    <dbReference type="NCBI Taxonomy" id="1381693"/>
    <lineage>
        <taxon>Eukaryota</taxon>
        <taxon>Sar</taxon>
        <taxon>Alveolata</taxon>
        <taxon>Dinophyceae</taxon>
        <taxon>Suessiales</taxon>
        <taxon>Symbiodiniaceae</taxon>
        <taxon>Durusdinium</taxon>
    </lineage>
</organism>
<gene>
    <name evidence="1" type="ORF">CCMP2556_LOCUS37665</name>
</gene>
<name>A0ABP0PK97_9DINO</name>
<dbReference type="Proteomes" id="UP001642484">
    <property type="component" value="Unassembled WGS sequence"/>
</dbReference>
<evidence type="ECO:0008006" key="3">
    <source>
        <dbReference type="Google" id="ProtNLM"/>
    </source>
</evidence>
<proteinExistence type="predicted"/>
<comment type="caution">
    <text evidence="1">The sequence shown here is derived from an EMBL/GenBank/DDBJ whole genome shotgun (WGS) entry which is preliminary data.</text>
</comment>
<accession>A0ABP0PK97</accession>
<sequence length="174" mass="19096">MIDRAVGLARHAARLWPKQLRLPCIVSSKRNFSEPSMGGGPSSEVKGQSVQLVWTTTIFSDCKCCPGLKTLQGEVPAWLKSNFEKIVELGAPYGSCICCQMDNCGSPCFPSPFEDESQNEPLKAMRSQFPQYVFSFRAEWVGMGKHANWQHVLQISNSGAVVGEVVGVPGQQNM</sequence>
<evidence type="ECO:0000313" key="1">
    <source>
        <dbReference type="EMBL" id="CAK9076452.1"/>
    </source>
</evidence>
<reference evidence="1 2" key="1">
    <citation type="submission" date="2024-02" db="EMBL/GenBank/DDBJ databases">
        <authorList>
            <person name="Chen Y."/>
            <person name="Shah S."/>
            <person name="Dougan E. K."/>
            <person name="Thang M."/>
            <person name="Chan C."/>
        </authorList>
    </citation>
    <scope>NUCLEOTIDE SEQUENCE [LARGE SCALE GENOMIC DNA]</scope>
</reference>
<dbReference type="EMBL" id="CAXAMN010023281">
    <property type="protein sequence ID" value="CAK9076452.1"/>
    <property type="molecule type" value="Genomic_DNA"/>
</dbReference>
<keyword evidence="2" id="KW-1185">Reference proteome</keyword>